<sequence length="142" mass="15940">DHRPTPASRRNHPAARRHLRALPPIHRPGHPLRHSHRLPRRVGEHPHGPADPRRRLGDQAAAPTPYRLPRRLPHRRFRGVAPAPVHRRARVGSARGGPPAPHRPRRALPPPEPRPPAHILGLAPLQRRRPAADHRASPQPSP</sequence>
<organism evidence="2 3">
    <name type="scientific">Geodia barretti</name>
    <name type="common">Barrett's horny sponge</name>
    <dbReference type="NCBI Taxonomy" id="519541"/>
    <lineage>
        <taxon>Eukaryota</taxon>
        <taxon>Metazoa</taxon>
        <taxon>Porifera</taxon>
        <taxon>Demospongiae</taxon>
        <taxon>Heteroscleromorpha</taxon>
        <taxon>Tetractinellida</taxon>
        <taxon>Astrophorina</taxon>
        <taxon>Geodiidae</taxon>
        <taxon>Geodia</taxon>
    </lineage>
</organism>
<feature type="region of interest" description="Disordered" evidence="1">
    <location>
        <begin position="1"/>
        <end position="142"/>
    </location>
</feature>
<comment type="caution">
    <text evidence="2">The sequence shown here is derived from an EMBL/GenBank/DDBJ whole genome shotgun (WGS) entry which is preliminary data.</text>
</comment>
<evidence type="ECO:0000313" key="3">
    <source>
        <dbReference type="Proteomes" id="UP001174909"/>
    </source>
</evidence>
<feature type="non-terminal residue" evidence="2">
    <location>
        <position position="1"/>
    </location>
</feature>
<evidence type="ECO:0000256" key="1">
    <source>
        <dbReference type="SAM" id="MobiDB-lite"/>
    </source>
</evidence>
<gene>
    <name evidence="2" type="ORF">GBAR_LOCUS11552</name>
</gene>
<feature type="compositionally biased region" description="Basic residues" evidence="1">
    <location>
        <begin position="27"/>
        <end position="40"/>
    </location>
</feature>
<proteinExistence type="predicted"/>
<feature type="compositionally biased region" description="Basic residues" evidence="1">
    <location>
        <begin position="68"/>
        <end position="78"/>
    </location>
</feature>
<evidence type="ECO:0000313" key="2">
    <source>
        <dbReference type="EMBL" id="CAI8019195.1"/>
    </source>
</evidence>
<feature type="compositionally biased region" description="Basic and acidic residues" evidence="1">
    <location>
        <begin position="41"/>
        <end position="57"/>
    </location>
</feature>
<feature type="compositionally biased region" description="Basic residues" evidence="1">
    <location>
        <begin position="1"/>
        <end position="20"/>
    </location>
</feature>
<dbReference type="EMBL" id="CASHTH010001733">
    <property type="protein sequence ID" value="CAI8019195.1"/>
    <property type="molecule type" value="Genomic_DNA"/>
</dbReference>
<keyword evidence="3" id="KW-1185">Reference proteome</keyword>
<name>A0AA35WLV6_GEOBA</name>
<protein>
    <submittedName>
        <fullName evidence="2">Uncharacterized protein</fullName>
    </submittedName>
</protein>
<reference evidence="2" key="1">
    <citation type="submission" date="2023-03" db="EMBL/GenBank/DDBJ databases">
        <authorList>
            <person name="Steffen K."/>
            <person name="Cardenas P."/>
        </authorList>
    </citation>
    <scope>NUCLEOTIDE SEQUENCE</scope>
</reference>
<accession>A0AA35WLV6</accession>
<dbReference type="AlphaFoldDB" id="A0AA35WLV6"/>
<feature type="compositionally biased region" description="Pro residues" evidence="1">
    <location>
        <begin position="107"/>
        <end position="116"/>
    </location>
</feature>
<dbReference type="Proteomes" id="UP001174909">
    <property type="component" value="Unassembled WGS sequence"/>
</dbReference>